<dbReference type="EMBL" id="BAABGY010000018">
    <property type="protein sequence ID" value="GAA4343512.1"/>
    <property type="molecule type" value="Genomic_DNA"/>
</dbReference>
<accession>A0ABP8HS41</accession>
<dbReference type="InterPro" id="IPR008334">
    <property type="entry name" value="5'-Nucleotdase_C"/>
</dbReference>
<evidence type="ECO:0000313" key="3">
    <source>
        <dbReference type="EMBL" id="GAA4343512.1"/>
    </source>
</evidence>
<organism evidence="3 4">
    <name type="scientific">Flaviaesturariibacter amylovorans</name>
    <dbReference type="NCBI Taxonomy" id="1084520"/>
    <lineage>
        <taxon>Bacteria</taxon>
        <taxon>Pseudomonadati</taxon>
        <taxon>Bacteroidota</taxon>
        <taxon>Chitinophagia</taxon>
        <taxon>Chitinophagales</taxon>
        <taxon>Chitinophagaceae</taxon>
        <taxon>Flaviaestuariibacter</taxon>
    </lineage>
</organism>
<sequence>MINQLKRSVFAALLLPAALLACRTAQVPVKAEHERYRINSGMKSDSSLARVLQPYRDSVDRSMSEVVGIADKALDKKQPEGTLGNFMVDAFFYAAEQQFKLKPDVGIFNFGGIRLTQLPAGPVTRGKIFELMPFDNQLVLQRLPGSALQQLLDHVAAAKGWPVHGLTMEIRGGKAVNVRINGAPLDPNKTYILVNSDYVANGGDNAAMLKAFPQQSVGYLQRDALFDYIRHLKSQGKNISATEENRVYVP</sequence>
<name>A0ABP8HS41_9BACT</name>
<feature type="chain" id="PRO_5046068763" evidence="1">
    <location>
        <begin position="22"/>
        <end position="250"/>
    </location>
</feature>
<keyword evidence="1" id="KW-0732">Signal</keyword>
<dbReference type="Pfam" id="PF02872">
    <property type="entry name" value="5_nucleotid_C"/>
    <property type="match status" value="1"/>
</dbReference>
<keyword evidence="4" id="KW-1185">Reference proteome</keyword>
<dbReference type="InterPro" id="IPR036907">
    <property type="entry name" value="5'-Nucleotdase_C_sf"/>
</dbReference>
<evidence type="ECO:0000259" key="2">
    <source>
        <dbReference type="Pfam" id="PF02872"/>
    </source>
</evidence>
<dbReference type="PANTHER" id="PTHR11575:SF24">
    <property type="entry name" value="5'-NUCLEOTIDASE"/>
    <property type="match status" value="1"/>
</dbReference>
<feature type="domain" description="5'-Nucleotidase C-terminal" evidence="2">
    <location>
        <begin position="76"/>
        <end position="210"/>
    </location>
</feature>
<proteinExistence type="predicted"/>
<protein>
    <submittedName>
        <fullName evidence="3">5'-nucleotidase</fullName>
    </submittedName>
</protein>
<reference evidence="4" key="1">
    <citation type="journal article" date="2019" name="Int. J. Syst. Evol. Microbiol.">
        <title>The Global Catalogue of Microorganisms (GCM) 10K type strain sequencing project: providing services to taxonomists for standard genome sequencing and annotation.</title>
        <authorList>
            <consortium name="The Broad Institute Genomics Platform"/>
            <consortium name="The Broad Institute Genome Sequencing Center for Infectious Disease"/>
            <person name="Wu L."/>
            <person name="Ma J."/>
        </authorList>
    </citation>
    <scope>NUCLEOTIDE SEQUENCE [LARGE SCALE GENOMIC DNA]</scope>
    <source>
        <strain evidence="4">JCM 17919</strain>
    </source>
</reference>
<dbReference type="PRINTS" id="PR01607">
    <property type="entry name" value="APYRASEFAMLY"/>
</dbReference>
<dbReference type="Proteomes" id="UP001501725">
    <property type="component" value="Unassembled WGS sequence"/>
</dbReference>
<gene>
    <name evidence="3" type="ORF">GCM10023184_43810</name>
</gene>
<dbReference type="Gene3D" id="3.90.780.10">
    <property type="entry name" value="5'-Nucleotidase, C-terminal domain"/>
    <property type="match status" value="1"/>
</dbReference>
<dbReference type="SUPFAM" id="SSF55816">
    <property type="entry name" value="5'-nucleotidase (syn. UDP-sugar hydrolase), C-terminal domain"/>
    <property type="match status" value="1"/>
</dbReference>
<dbReference type="PANTHER" id="PTHR11575">
    <property type="entry name" value="5'-NUCLEOTIDASE-RELATED"/>
    <property type="match status" value="1"/>
</dbReference>
<evidence type="ECO:0000313" key="4">
    <source>
        <dbReference type="Proteomes" id="UP001501725"/>
    </source>
</evidence>
<evidence type="ECO:0000256" key="1">
    <source>
        <dbReference type="SAM" id="SignalP"/>
    </source>
</evidence>
<comment type="caution">
    <text evidence="3">The sequence shown here is derived from an EMBL/GenBank/DDBJ whole genome shotgun (WGS) entry which is preliminary data.</text>
</comment>
<dbReference type="RefSeq" id="WP_345258126.1">
    <property type="nucleotide sequence ID" value="NZ_BAABGY010000018.1"/>
</dbReference>
<dbReference type="InterPro" id="IPR006179">
    <property type="entry name" value="5_nucleotidase/apyrase"/>
</dbReference>
<dbReference type="PROSITE" id="PS51257">
    <property type="entry name" value="PROKAR_LIPOPROTEIN"/>
    <property type="match status" value="1"/>
</dbReference>
<feature type="signal peptide" evidence="1">
    <location>
        <begin position="1"/>
        <end position="21"/>
    </location>
</feature>